<feature type="region of interest" description="Disordered" evidence="1">
    <location>
        <begin position="39"/>
        <end position="110"/>
    </location>
</feature>
<comment type="caution">
    <text evidence="2">The sequence shown here is derived from an EMBL/GenBank/DDBJ whole genome shotgun (WGS) entry which is preliminary data.</text>
</comment>
<evidence type="ECO:0000256" key="1">
    <source>
        <dbReference type="SAM" id="MobiDB-lite"/>
    </source>
</evidence>
<organism evidence="2 3">
    <name type="scientific">Chionoecetes opilio</name>
    <name type="common">Atlantic snow crab</name>
    <name type="synonym">Cancer opilio</name>
    <dbReference type="NCBI Taxonomy" id="41210"/>
    <lineage>
        <taxon>Eukaryota</taxon>
        <taxon>Metazoa</taxon>
        <taxon>Ecdysozoa</taxon>
        <taxon>Arthropoda</taxon>
        <taxon>Crustacea</taxon>
        <taxon>Multicrustacea</taxon>
        <taxon>Malacostraca</taxon>
        <taxon>Eumalacostraca</taxon>
        <taxon>Eucarida</taxon>
        <taxon>Decapoda</taxon>
        <taxon>Pleocyemata</taxon>
        <taxon>Brachyura</taxon>
        <taxon>Eubrachyura</taxon>
        <taxon>Majoidea</taxon>
        <taxon>Majidae</taxon>
        <taxon>Chionoecetes</taxon>
    </lineage>
</organism>
<dbReference type="Proteomes" id="UP000770661">
    <property type="component" value="Unassembled WGS sequence"/>
</dbReference>
<protein>
    <submittedName>
        <fullName evidence="2">Uncharacterized protein</fullName>
    </submittedName>
</protein>
<sequence>MSSSQTPRRCCVCTRREHKCVNCKCAKLKRRCVNCSNGNECQNPSRREQGREREEEEAGDNQELQEEDQQDGRQRDNEMPESPIALTPVSSPRTPPPPHDVPQPNIDVEENERETIFWKGQTEEETKRWINNTYLEIMGWSANNHFEPPKCTAMTKLIKVMVCLINEYNLDTPFAPYALKVLFLLPKLFLQKTHQKAKTNNNVKTLTRRVELWEKNKLEEQLLEEARVLQKRLPRLPPPKKNQR</sequence>
<evidence type="ECO:0000313" key="3">
    <source>
        <dbReference type="Proteomes" id="UP000770661"/>
    </source>
</evidence>
<proteinExistence type="predicted"/>
<dbReference type="OrthoDB" id="7388703at2759"/>
<dbReference type="EMBL" id="JACEEZ010000923">
    <property type="protein sequence ID" value="KAG0729707.1"/>
    <property type="molecule type" value="Genomic_DNA"/>
</dbReference>
<feature type="compositionally biased region" description="Acidic residues" evidence="1">
    <location>
        <begin position="54"/>
        <end position="69"/>
    </location>
</feature>
<name>A0A8J5D521_CHIOP</name>
<keyword evidence="3" id="KW-1185">Reference proteome</keyword>
<dbReference type="AlphaFoldDB" id="A0A8J5D521"/>
<gene>
    <name evidence="2" type="ORF">GWK47_029796</name>
</gene>
<evidence type="ECO:0000313" key="2">
    <source>
        <dbReference type="EMBL" id="KAG0729707.1"/>
    </source>
</evidence>
<reference evidence="2" key="1">
    <citation type="submission" date="2020-07" db="EMBL/GenBank/DDBJ databases">
        <title>The High-quality genome of the commercially important snow crab, Chionoecetes opilio.</title>
        <authorList>
            <person name="Jeong J.-H."/>
            <person name="Ryu S."/>
        </authorList>
    </citation>
    <scope>NUCLEOTIDE SEQUENCE</scope>
    <source>
        <strain evidence="2">MADBK_172401_WGS</strain>
        <tissue evidence="2">Digestive gland</tissue>
    </source>
</reference>
<accession>A0A8J5D521</accession>